<feature type="non-terminal residue" evidence="3">
    <location>
        <position position="1"/>
    </location>
</feature>
<accession>A0A4U1EBJ8</accession>
<evidence type="ECO:0000313" key="4">
    <source>
        <dbReference type="Proteomes" id="UP000308365"/>
    </source>
</evidence>
<comment type="caution">
    <text evidence="3">The sequence shown here is derived from an EMBL/GenBank/DDBJ whole genome shotgun (WGS) entry which is preliminary data.</text>
</comment>
<name>A0A4U1EBJ8_MONMO</name>
<dbReference type="GO" id="GO:0046982">
    <property type="term" value="F:protein heterodimerization activity"/>
    <property type="evidence" value="ECO:0007669"/>
    <property type="project" value="InterPro"/>
</dbReference>
<dbReference type="GO" id="GO:0003677">
    <property type="term" value="F:DNA binding"/>
    <property type="evidence" value="ECO:0007669"/>
    <property type="project" value="InterPro"/>
</dbReference>
<gene>
    <name evidence="3" type="ORF">EI555_002087</name>
</gene>
<dbReference type="GO" id="GO:0030527">
    <property type="term" value="F:structural constituent of chromatin"/>
    <property type="evidence" value="ECO:0007669"/>
    <property type="project" value="InterPro"/>
</dbReference>
<sequence>VHCPVFGKRKPSCLAPRHHGDAGSVQSEQPKHHSGPAQPMKSLQLLSSREIQTSMRLLLPGEMGKHAVSEATKANSGAFVFWRQIELRSCINKEKAHNMVTVSVWVLELLNLFDMHRSTLGRMLEASNQSGPSTTLDRLSQ</sequence>
<dbReference type="Proteomes" id="UP000308365">
    <property type="component" value="Unassembled WGS sequence"/>
</dbReference>
<dbReference type="EMBL" id="RWIC01003132">
    <property type="protein sequence ID" value="TKC33482.1"/>
    <property type="molecule type" value="Genomic_DNA"/>
</dbReference>
<feature type="region of interest" description="Disordered" evidence="2">
    <location>
        <begin position="13"/>
        <end position="39"/>
    </location>
</feature>
<evidence type="ECO:0008006" key="5">
    <source>
        <dbReference type="Google" id="ProtNLM"/>
    </source>
</evidence>
<dbReference type="SUPFAM" id="SSF47113">
    <property type="entry name" value="Histone-fold"/>
    <property type="match status" value="1"/>
</dbReference>
<evidence type="ECO:0000256" key="1">
    <source>
        <dbReference type="ARBA" id="ARBA00006846"/>
    </source>
</evidence>
<evidence type="ECO:0000256" key="2">
    <source>
        <dbReference type="SAM" id="MobiDB-lite"/>
    </source>
</evidence>
<dbReference type="InterPro" id="IPR000558">
    <property type="entry name" value="Histone_H2B"/>
</dbReference>
<protein>
    <recommendedName>
        <fullName evidence="5">Histone H2A/H2B/H3 domain-containing protein</fullName>
    </recommendedName>
</protein>
<organism evidence="3 4">
    <name type="scientific">Monodon monoceros</name>
    <name type="common">Narwhal</name>
    <name type="synonym">Ceratodon monodon</name>
    <dbReference type="NCBI Taxonomy" id="40151"/>
    <lineage>
        <taxon>Eukaryota</taxon>
        <taxon>Metazoa</taxon>
        <taxon>Chordata</taxon>
        <taxon>Craniata</taxon>
        <taxon>Vertebrata</taxon>
        <taxon>Euteleostomi</taxon>
        <taxon>Mammalia</taxon>
        <taxon>Eutheria</taxon>
        <taxon>Laurasiatheria</taxon>
        <taxon>Artiodactyla</taxon>
        <taxon>Whippomorpha</taxon>
        <taxon>Cetacea</taxon>
        <taxon>Odontoceti</taxon>
        <taxon>Monodontidae</taxon>
        <taxon>Monodon</taxon>
    </lineage>
</organism>
<dbReference type="InterPro" id="IPR009072">
    <property type="entry name" value="Histone-fold"/>
</dbReference>
<dbReference type="GO" id="GO:0000786">
    <property type="term" value="C:nucleosome"/>
    <property type="evidence" value="ECO:0007669"/>
    <property type="project" value="InterPro"/>
</dbReference>
<dbReference type="Gene3D" id="1.10.20.10">
    <property type="entry name" value="Histone, subunit A"/>
    <property type="match status" value="1"/>
</dbReference>
<proteinExistence type="inferred from homology"/>
<comment type="similarity">
    <text evidence="1">Belongs to the histone H2B family.</text>
</comment>
<reference evidence="4" key="1">
    <citation type="journal article" date="2019" name="IScience">
        <title>Narwhal Genome Reveals Long-Term Low Genetic Diversity despite Current Large Abundance Size.</title>
        <authorList>
            <person name="Westbury M.V."/>
            <person name="Petersen B."/>
            <person name="Garde E."/>
            <person name="Heide-Jorgensen M.P."/>
            <person name="Lorenzen E.D."/>
        </authorList>
    </citation>
    <scope>NUCLEOTIDE SEQUENCE [LARGE SCALE GENOMIC DNA]</scope>
</reference>
<dbReference type="AlphaFoldDB" id="A0A4U1EBJ8"/>
<evidence type="ECO:0000313" key="3">
    <source>
        <dbReference type="EMBL" id="TKC33482.1"/>
    </source>
</evidence>
<dbReference type="PRINTS" id="PR00621">
    <property type="entry name" value="HISTONEH2B"/>
</dbReference>